<dbReference type="GO" id="GO:0004930">
    <property type="term" value="F:G protein-coupled receptor activity"/>
    <property type="evidence" value="ECO:0007669"/>
    <property type="project" value="UniProtKB-KW"/>
</dbReference>
<keyword evidence="4" id="KW-0297">G-protein coupled receptor</keyword>
<feature type="transmembrane region" description="Helical" evidence="8">
    <location>
        <begin position="154"/>
        <end position="174"/>
    </location>
</feature>
<organism evidence="10 11">
    <name type="scientific">Trichuris muris</name>
    <name type="common">Mouse whipworm</name>
    <dbReference type="NCBI Taxonomy" id="70415"/>
    <lineage>
        <taxon>Eukaryota</taxon>
        <taxon>Metazoa</taxon>
        <taxon>Ecdysozoa</taxon>
        <taxon>Nematoda</taxon>
        <taxon>Enoplea</taxon>
        <taxon>Dorylaimia</taxon>
        <taxon>Trichinellida</taxon>
        <taxon>Trichuridae</taxon>
        <taxon>Trichuris</taxon>
    </lineage>
</organism>
<accession>A0A5S6QZY2</accession>
<dbReference type="Pfam" id="PF00001">
    <property type="entry name" value="7tm_1"/>
    <property type="match status" value="1"/>
</dbReference>
<evidence type="ECO:0000256" key="1">
    <source>
        <dbReference type="ARBA" id="ARBA00004141"/>
    </source>
</evidence>
<keyword evidence="3 8" id="KW-1133">Transmembrane helix</keyword>
<dbReference type="Gene3D" id="1.20.1070.10">
    <property type="entry name" value="Rhodopsin 7-helix transmembrane proteins"/>
    <property type="match status" value="1"/>
</dbReference>
<feature type="transmembrane region" description="Helical" evidence="8">
    <location>
        <begin position="291"/>
        <end position="309"/>
    </location>
</feature>
<evidence type="ECO:0000256" key="8">
    <source>
        <dbReference type="SAM" id="Phobius"/>
    </source>
</evidence>
<dbReference type="PRINTS" id="PR00237">
    <property type="entry name" value="GPCRRHODOPSN"/>
</dbReference>
<dbReference type="PROSITE" id="PS50262">
    <property type="entry name" value="G_PROTEIN_RECEP_F1_2"/>
    <property type="match status" value="1"/>
</dbReference>
<keyword evidence="2 8" id="KW-0812">Transmembrane</keyword>
<name>A0A5S6QZY2_TRIMR</name>
<evidence type="ECO:0000256" key="7">
    <source>
        <dbReference type="ARBA" id="ARBA00023224"/>
    </source>
</evidence>
<evidence type="ECO:0000256" key="2">
    <source>
        <dbReference type="ARBA" id="ARBA00022692"/>
    </source>
</evidence>
<evidence type="ECO:0000313" key="11">
    <source>
        <dbReference type="WBParaSite" id="TMUE_3000012718.1"/>
    </source>
</evidence>
<comment type="subcellular location">
    <subcellularLocation>
        <location evidence="1">Membrane</location>
        <topology evidence="1">Multi-pass membrane protein</topology>
    </subcellularLocation>
</comment>
<dbReference type="InterPro" id="IPR017452">
    <property type="entry name" value="GPCR_Rhodpsn_7TM"/>
</dbReference>
<dbReference type="InterPro" id="IPR000276">
    <property type="entry name" value="GPCR_Rhodpsn"/>
</dbReference>
<protein>
    <submittedName>
        <fullName evidence="11">G_PROTEIN_RECEP_F1_2 domain-containing protein</fullName>
    </submittedName>
</protein>
<feature type="domain" description="G-protein coupled receptors family 1 profile" evidence="9">
    <location>
        <begin position="49"/>
        <end position="341"/>
    </location>
</feature>
<dbReference type="PANTHER" id="PTHR24243">
    <property type="entry name" value="G-PROTEIN COUPLED RECEPTOR"/>
    <property type="match status" value="1"/>
</dbReference>
<feature type="transmembrane region" description="Helical" evidence="8">
    <location>
        <begin position="36"/>
        <end position="57"/>
    </location>
</feature>
<dbReference type="STRING" id="70415.A0A5S6QZY2"/>
<dbReference type="WBParaSite" id="TMUE_3000012718.1">
    <property type="protein sequence ID" value="TMUE_3000012718.1"/>
    <property type="gene ID" value="WBGene00301670"/>
</dbReference>
<proteinExistence type="predicted"/>
<keyword evidence="6" id="KW-0675">Receptor</keyword>
<evidence type="ECO:0000313" key="10">
    <source>
        <dbReference type="Proteomes" id="UP000046395"/>
    </source>
</evidence>
<keyword evidence="5 8" id="KW-0472">Membrane</keyword>
<keyword evidence="10" id="KW-1185">Reference proteome</keyword>
<feature type="transmembrane region" description="Helical" evidence="8">
    <location>
        <begin position="321"/>
        <end position="342"/>
    </location>
</feature>
<evidence type="ECO:0000259" key="9">
    <source>
        <dbReference type="PROSITE" id="PS50262"/>
    </source>
</evidence>
<keyword evidence="7" id="KW-0807">Transducer</keyword>
<evidence type="ECO:0000256" key="4">
    <source>
        <dbReference type="ARBA" id="ARBA00023040"/>
    </source>
</evidence>
<feature type="transmembrane region" description="Helical" evidence="8">
    <location>
        <begin position="69"/>
        <end position="90"/>
    </location>
</feature>
<dbReference type="CDD" id="cd00637">
    <property type="entry name" value="7tm_classA_rhodopsin-like"/>
    <property type="match status" value="1"/>
</dbReference>
<feature type="transmembrane region" description="Helical" evidence="8">
    <location>
        <begin position="209"/>
        <end position="232"/>
    </location>
</feature>
<evidence type="ECO:0000256" key="5">
    <source>
        <dbReference type="ARBA" id="ARBA00023136"/>
    </source>
</evidence>
<dbReference type="GO" id="GO:0005886">
    <property type="term" value="C:plasma membrane"/>
    <property type="evidence" value="ECO:0007669"/>
    <property type="project" value="TreeGrafter"/>
</dbReference>
<evidence type="ECO:0000256" key="3">
    <source>
        <dbReference type="ARBA" id="ARBA00022989"/>
    </source>
</evidence>
<dbReference type="PANTHER" id="PTHR24243:SF208">
    <property type="entry name" value="PYROKININ-1 RECEPTOR"/>
    <property type="match status" value="1"/>
</dbReference>
<dbReference type="Proteomes" id="UP000046395">
    <property type="component" value="Unassembled WGS sequence"/>
</dbReference>
<dbReference type="SUPFAM" id="SSF81321">
    <property type="entry name" value="Family A G protein-coupled receptor-like"/>
    <property type="match status" value="1"/>
</dbReference>
<dbReference type="AlphaFoldDB" id="A0A5S6QZY2"/>
<reference evidence="11" key="1">
    <citation type="submission" date="2019-12" db="UniProtKB">
        <authorList>
            <consortium name="WormBaseParasite"/>
        </authorList>
    </citation>
    <scope>IDENTIFICATION</scope>
</reference>
<sequence>MSRQASPAYEQGCSIHLENVSDDRFLQDRLTMEAKFFAFVLPVITGTLVNMFILVIITCLRIFRFKQHLFLCNMAFADLLLAVVCGILNMHKEGLIKFPYDASASSMCAIMAFAELSAQTVMVFGQASASFERFIVIVLPFQAQRLWTRETSGGIILVCWLVAFGVGTLGPAFVEHQCIEFTDTRGNSHVWHFCSVREGYYLTLSEIRLILLFSVPFALMMVFYGTICWRLWRTCNSCNLTHFCPLTYRNSNESSRSTLERLVEPRGNNFYPLNRLVNEGTIESRRRVIKMLIMVLFVFFVCWSPKLMLDVKNADVEASGAVEAASLAMGYASSLLVVLIGCRKWSTFSSTIVSLHSNC</sequence>
<evidence type="ECO:0000256" key="6">
    <source>
        <dbReference type="ARBA" id="ARBA00023170"/>
    </source>
</evidence>